<dbReference type="Proteomes" id="UP001175226">
    <property type="component" value="Unassembled WGS sequence"/>
</dbReference>
<accession>A0AA39JM20</accession>
<name>A0AA39JM20_9AGAR</name>
<sequence>MLFPSAMMGSGSKGVSVLLSPPLSLSLTDHEGAGYKLRTMMSGRLSRRGIGLLVCSSHWNSMVAHEDRFNDFGQDMDQLHIYILILVSLFYRSTHAWIVK</sequence>
<keyword evidence="2" id="KW-1185">Reference proteome</keyword>
<dbReference type="AlphaFoldDB" id="A0AA39JM20"/>
<proteinExistence type="predicted"/>
<reference evidence="1" key="1">
    <citation type="submission" date="2023-06" db="EMBL/GenBank/DDBJ databases">
        <authorList>
            <consortium name="Lawrence Berkeley National Laboratory"/>
            <person name="Ahrendt S."/>
            <person name="Sahu N."/>
            <person name="Indic B."/>
            <person name="Wong-Bajracharya J."/>
            <person name="Merenyi Z."/>
            <person name="Ke H.-M."/>
            <person name="Monk M."/>
            <person name="Kocsube S."/>
            <person name="Drula E."/>
            <person name="Lipzen A."/>
            <person name="Balint B."/>
            <person name="Henrissat B."/>
            <person name="Andreopoulos B."/>
            <person name="Martin F.M."/>
            <person name="Harder C.B."/>
            <person name="Rigling D."/>
            <person name="Ford K.L."/>
            <person name="Foster G.D."/>
            <person name="Pangilinan J."/>
            <person name="Papanicolaou A."/>
            <person name="Barry K."/>
            <person name="LaButti K."/>
            <person name="Viragh M."/>
            <person name="Koriabine M."/>
            <person name="Yan M."/>
            <person name="Riley R."/>
            <person name="Champramary S."/>
            <person name="Plett K.L."/>
            <person name="Tsai I.J."/>
            <person name="Slot J."/>
            <person name="Sipos G."/>
            <person name="Plett J."/>
            <person name="Nagy L.G."/>
            <person name="Grigoriev I.V."/>
        </authorList>
    </citation>
    <scope>NUCLEOTIDE SEQUENCE</scope>
    <source>
        <strain evidence="1">FPL87.14</strain>
    </source>
</reference>
<evidence type="ECO:0000313" key="1">
    <source>
        <dbReference type="EMBL" id="KAK0445252.1"/>
    </source>
</evidence>
<gene>
    <name evidence="1" type="ORF">EV421DRAFT_1798693</name>
</gene>
<protein>
    <submittedName>
        <fullName evidence="1">Uncharacterized protein</fullName>
    </submittedName>
</protein>
<evidence type="ECO:0000313" key="2">
    <source>
        <dbReference type="Proteomes" id="UP001175226"/>
    </source>
</evidence>
<organism evidence="1 2">
    <name type="scientific">Armillaria borealis</name>
    <dbReference type="NCBI Taxonomy" id="47425"/>
    <lineage>
        <taxon>Eukaryota</taxon>
        <taxon>Fungi</taxon>
        <taxon>Dikarya</taxon>
        <taxon>Basidiomycota</taxon>
        <taxon>Agaricomycotina</taxon>
        <taxon>Agaricomycetes</taxon>
        <taxon>Agaricomycetidae</taxon>
        <taxon>Agaricales</taxon>
        <taxon>Marasmiineae</taxon>
        <taxon>Physalacriaceae</taxon>
        <taxon>Armillaria</taxon>
    </lineage>
</organism>
<dbReference type="EMBL" id="JAUEPT010000017">
    <property type="protein sequence ID" value="KAK0445252.1"/>
    <property type="molecule type" value="Genomic_DNA"/>
</dbReference>
<comment type="caution">
    <text evidence="1">The sequence shown here is derived from an EMBL/GenBank/DDBJ whole genome shotgun (WGS) entry which is preliminary data.</text>
</comment>